<evidence type="ECO:0000256" key="2">
    <source>
        <dbReference type="SAM" id="SignalP"/>
    </source>
</evidence>
<dbReference type="PANTHER" id="PTHR36842">
    <property type="entry name" value="PROTEIN TOLB HOMOLOG"/>
    <property type="match status" value="1"/>
</dbReference>
<dbReference type="Proteomes" id="UP000000683">
    <property type="component" value="Chromosome"/>
</dbReference>
<evidence type="ECO:0000256" key="1">
    <source>
        <dbReference type="ARBA" id="ARBA00009820"/>
    </source>
</evidence>
<evidence type="ECO:0000313" key="4">
    <source>
        <dbReference type="Proteomes" id="UP000000683"/>
    </source>
</evidence>
<dbReference type="Pfam" id="PF07676">
    <property type="entry name" value="PD40"/>
    <property type="match status" value="1"/>
</dbReference>
<dbReference type="SUPFAM" id="SSF82171">
    <property type="entry name" value="DPP6 N-terminal domain-like"/>
    <property type="match status" value="1"/>
</dbReference>
<protein>
    <submittedName>
        <fullName evidence="3">Uncharacterized protein</fullName>
    </submittedName>
</protein>
<dbReference type="KEGG" id="alt:ambt_20525"/>
<organism evidence="3 4">
    <name type="scientific">Alteromonas naphthalenivorans</name>
    <dbReference type="NCBI Taxonomy" id="715451"/>
    <lineage>
        <taxon>Bacteria</taxon>
        <taxon>Pseudomonadati</taxon>
        <taxon>Pseudomonadota</taxon>
        <taxon>Gammaproteobacteria</taxon>
        <taxon>Alteromonadales</taxon>
        <taxon>Alteromonadaceae</taxon>
        <taxon>Alteromonas/Salinimonas group</taxon>
        <taxon>Alteromonas</taxon>
    </lineage>
</organism>
<dbReference type="InterPro" id="IPR011659">
    <property type="entry name" value="WD40"/>
</dbReference>
<feature type="signal peptide" evidence="2">
    <location>
        <begin position="1"/>
        <end position="21"/>
    </location>
</feature>
<evidence type="ECO:0000313" key="3">
    <source>
        <dbReference type="EMBL" id="AEF05596.1"/>
    </source>
</evidence>
<accession>F5Z6T3</accession>
<dbReference type="OrthoDB" id="9797498at2"/>
<gene>
    <name evidence="3" type="ordered locus">ambt_20525</name>
</gene>
<dbReference type="EMBL" id="CP002339">
    <property type="protein sequence ID" value="AEF05596.1"/>
    <property type="molecule type" value="Genomic_DNA"/>
</dbReference>
<feature type="chain" id="PRO_5003332346" evidence="2">
    <location>
        <begin position="22"/>
        <end position="176"/>
    </location>
</feature>
<sequence>MKKAIMLFTLLFSAVVTTAKAQSVPGTDIFVADLSVQNGQLKLGELKNITSRKGYDNQPYFVDDNQSLLYTSEIGEQTDILRYNLKTQEIENLSNSPENEYSPTPMENGTEYSVIYAVDGKQELWAYQLNGEQRRPLYSGEALIGYHAWVDDKQVLVTVLEGKGMNLQTFESEKSN</sequence>
<comment type="similarity">
    <text evidence="1">Belongs to the TolB family.</text>
</comment>
<proteinExistence type="inferred from homology"/>
<keyword evidence="4" id="KW-1185">Reference proteome</keyword>
<dbReference type="HOGENOM" id="CLU_1522103_0_0_6"/>
<keyword evidence="2" id="KW-0732">Signal</keyword>
<dbReference type="Gene3D" id="2.120.10.30">
    <property type="entry name" value="TolB, C-terminal domain"/>
    <property type="match status" value="1"/>
</dbReference>
<dbReference type="AlphaFoldDB" id="F5Z6T3"/>
<reference evidence="3 4" key="1">
    <citation type="journal article" date="2011" name="J. Bacteriol.">
        <title>Complete genome sequence of the polycyclic aromatic hydrocarbon-degrading bacterium Alteromonas sp. strain SN2.</title>
        <authorList>
            <person name="Jin H.M."/>
            <person name="Jeong H."/>
            <person name="Moon E.J."/>
            <person name="Math R.K."/>
            <person name="Lee K."/>
            <person name="Kim H.J."/>
            <person name="Jeon C.O."/>
            <person name="Oh T.K."/>
            <person name="Kim J.F."/>
        </authorList>
    </citation>
    <scope>NUCLEOTIDE SEQUENCE [LARGE SCALE GENOMIC DNA]</scope>
    <source>
        <strain evidence="4">JCM 17741 / KACC 18427 / KCTC 11700BP / SN2</strain>
    </source>
</reference>
<dbReference type="RefSeq" id="WP_013786505.1">
    <property type="nucleotide sequence ID" value="NC_015554.1"/>
</dbReference>
<name>F5Z6T3_ALTNA</name>
<dbReference type="InterPro" id="IPR011042">
    <property type="entry name" value="6-blade_b-propeller_TolB-like"/>
</dbReference>
<dbReference type="eggNOG" id="COG0823">
    <property type="taxonomic scope" value="Bacteria"/>
</dbReference>